<sequence length="121" mass="13415">MKEEESQGEWGNWSVWGSKIPEFVELGRLKLVLSSSLFIRHPAPPTTAVSLLFPANHADTKMDEPLLPYLSPRKSRPSPLFPLPEEDEVALPLTPSEFKDRLIFGPSSSSPATLLLFSSTP</sequence>
<reference evidence="1 2" key="1">
    <citation type="journal article" date="2018" name="PLoS Genet.">
        <title>Population sequencing reveals clonal diversity and ancestral inbreeding in the grapevine cultivar Chardonnay.</title>
        <authorList>
            <person name="Roach M.J."/>
            <person name="Johnson D.L."/>
            <person name="Bohlmann J."/>
            <person name="van Vuuren H.J."/>
            <person name="Jones S.J."/>
            <person name="Pretorius I.S."/>
            <person name="Schmidt S.A."/>
            <person name="Borneman A.R."/>
        </authorList>
    </citation>
    <scope>NUCLEOTIDE SEQUENCE [LARGE SCALE GENOMIC DNA]</scope>
    <source>
        <strain evidence="2">cv. Chardonnay</strain>
        <tissue evidence="1">Leaf</tissue>
    </source>
</reference>
<name>A0A438JP07_VITVI</name>
<dbReference type="OrthoDB" id="415460at2759"/>
<protein>
    <submittedName>
        <fullName evidence="1">Uncharacterized protein</fullName>
    </submittedName>
</protein>
<accession>A0A438JP07</accession>
<proteinExistence type="predicted"/>
<gene>
    <name evidence="1" type="ORF">CK203_018226</name>
</gene>
<dbReference type="Proteomes" id="UP000288805">
    <property type="component" value="Unassembled WGS sequence"/>
</dbReference>
<dbReference type="AlphaFoldDB" id="A0A438JP07"/>
<comment type="caution">
    <text evidence="1">The sequence shown here is derived from an EMBL/GenBank/DDBJ whole genome shotgun (WGS) entry which is preliminary data.</text>
</comment>
<organism evidence="1 2">
    <name type="scientific">Vitis vinifera</name>
    <name type="common">Grape</name>
    <dbReference type="NCBI Taxonomy" id="29760"/>
    <lineage>
        <taxon>Eukaryota</taxon>
        <taxon>Viridiplantae</taxon>
        <taxon>Streptophyta</taxon>
        <taxon>Embryophyta</taxon>
        <taxon>Tracheophyta</taxon>
        <taxon>Spermatophyta</taxon>
        <taxon>Magnoliopsida</taxon>
        <taxon>eudicotyledons</taxon>
        <taxon>Gunneridae</taxon>
        <taxon>Pentapetalae</taxon>
        <taxon>rosids</taxon>
        <taxon>Vitales</taxon>
        <taxon>Vitaceae</taxon>
        <taxon>Viteae</taxon>
        <taxon>Vitis</taxon>
    </lineage>
</organism>
<evidence type="ECO:0000313" key="2">
    <source>
        <dbReference type="Proteomes" id="UP000288805"/>
    </source>
</evidence>
<dbReference type="EMBL" id="QGNW01000033">
    <property type="protein sequence ID" value="RVX10655.1"/>
    <property type="molecule type" value="Genomic_DNA"/>
</dbReference>
<evidence type="ECO:0000313" key="1">
    <source>
        <dbReference type="EMBL" id="RVX10655.1"/>
    </source>
</evidence>